<feature type="domain" description="Protein FecR C-terminal" evidence="3">
    <location>
        <begin position="320"/>
        <end position="378"/>
    </location>
</feature>
<dbReference type="RefSeq" id="WP_130538651.1">
    <property type="nucleotide sequence ID" value="NZ_CP042431.1"/>
</dbReference>
<evidence type="ECO:0000259" key="2">
    <source>
        <dbReference type="Pfam" id="PF04773"/>
    </source>
</evidence>
<dbReference type="OrthoDB" id="642683at2"/>
<dbReference type="Pfam" id="PF04773">
    <property type="entry name" value="FecR"/>
    <property type="match status" value="1"/>
</dbReference>
<dbReference type="Proteomes" id="UP000293874">
    <property type="component" value="Unassembled WGS sequence"/>
</dbReference>
<dbReference type="GO" id="GO:0016989">
    <property type="term" value="F:sigma factor antagonist activity"/>
    <property type="evidence" value="ECO:0007669"/>
    <property type="project" value="TreeGrafter"/>
</dbReference>
<keyword evidence="1" id="KW-0812">Transmembrane</keyword>
<evidence type="ECO:0000313" key="5">
    <source>
        <dbReference type="Proteomes" id="UP000293874"/>
    </source>
</evidence>
<keyword evidence="1" id="KW-1133">Transmembrane helix</keyword>
<reference evidence="4 5" key="1">
    <citation type="submission" date="2019-02" db="EMBL/GenBank/DDBJ databases">
        <title>Genomic Encyclopedia of Type Strains, Phase IV (KMG-IV): sequencing the most valuable type-strain genomes for metagenomic binning, comparative biology and taxonomic classification.</title>
        <authorList>
            <person name="Goeker M."/>
        </authorList>
    </citation>
    <scope>NUCLEOTIDE SEQUENCE [LARGE SCALE GENOMIC DNA]</scope>
    <source>
        <strain evidence="4 5">DSM 18116</strain>
    </source>
</reference>
<keyword evidence="1" id="KW-0472">Membrane</keyword>
<dbReference type="FunFam" id="2.60.120.1440:FF:000001">
    <property type="entry name" value="Putative anti-sigma factor"/>
    <property type="match status" value="1"/>
</dbReference>
<protein>
    <submittedName>
        <fullName evidence="4">FecR family protein</fullName>
    </submittedName>
</protein>
<dbReference type="PANTHER" id="PTHR30273:SF2">
    <property type="entry name" value="PROTEIN FECR"/>
    <property type="match status" value="1"/>
</dbReference>
<dbReference type="InterPro" id="IPR012373">
    <property type="entry name" value="Ferrdict_sens_TM"/>
</dbReference>
<proteinExistence type="predicted"/>
<dbReference type="AlphaFoldDB" id="A0A4Q7MY82"/>
<dbReference type="InterPro" id="IPR006860">
    <property type="entry name" value="FecR"/>
</dbReference>
<accession>A0A4Q7MY82</accession>
<dbReference type="PANTHER" id="PTHR30273">
    <property type="entry name" value="PERIPLASMIC SIGNAL SENSOR AND SIGMA FACTOR ACTIVATOR FECR-RELATED"/>
    <property type="match status" value="1"/>
</dbReference>
<name>A0A4Q7MY82_9BACT</name>
<dbReference type="EMBL" id="SGXA01000001">
    <property type="protein sequence ID" value="RZS74170.1"/>
    <property type="molecule type" value="Genomic_DNA"/>
</dbReference>
<evidence type="ECO:0000259" key="3">
    <source>
        <dbReference type="Pfam" id="PF16344"/>
    </source>
</evidence>
<feature type="transmembrane region" description="Helical" evidence="1">
    <location>
        <begin position="84"/>
        <end position="103"/>
    </location>
</feature>
<keyword evidence="5" id="KW-1185">Reference proteome</keyword>
<evidence type="ECO:0000256" key="1">
    <source>
        <dbReference type="SAM" id="Phobius"/>
    </source>
</evidence>
<sequence length="393" mass="43218">MDQSARAGFIKKFITASFTSEEQEEFVSWVKQASKAELEAAWQLYTELDAGNPDHEAPPITFREALERRLDLADRPARIHRFRWYAAAAVLVATAGLATFFLMNREDKPAEQAAPVVAKIDLPPGGNKATLILSGGRSIALDDIPAGKLAMENGVNIQKNADGQLFYSVTGEAGKSDEPIYNTISTPKGGQYQVSLPDGSMVWLNAASSLSFPVNFTGKERKVSITGEAYFDIKKNKEQPFVVQSGNQEVEVLGTEFNINSYLPGSISTSLLEGSVRVINTDSRQQVVLQPGKQAVLNNQEITTNGFNADNVTSWIRGLFSYTNASLNTVMNDFERWYDVEVVYAGSIPEFDFTGDIPRKLKASQFLEIMSSYPVKFSLEAIGGKQRLTVSAR</sequence>
<dbReference type="Gene3D" id="3.55.50.30">
    <property type="match status" value="1"/>
</dbReference>
<feature type="domain" description="FecR protein" evidence="2">
    <location>
        <begin position="183"/>
        <end position="277"/>
    </location>
</feature>
<comment type="caution">
    <text evidence="4">The sequence shown here is derived from an EMBL/GenBank/DDBJ whole genome shotgun (WGS) entry which is preliminary data.</text>
</comment>
<gene>
    <name evidence="4" type="ORF">EV199_0014</name>
</gene>
<dbReference type="Pfam" id="PF16344">
    <property type="entry name" value="FecR_C"/>
    <property type="match status" value="1"/>
</dbReference>
<evidence type="ECO:0000313" key="4">
    <source>
        <dbReference type="EMBL" id="RZS74170.1"/>
    </source>
</evidence>
<dbReference type="InterPro" id="IPR032508">
    <property type="entry name" value="FecR_C"/>
</dbReference>
<organism evidence="4 5">
    <name type="scientific">Pseudobacter ginsenosidimutans</name>
    <dbReference type="NCBI Taxonomy" id="661488"/>
    <lineage>
        <taxon>Bacteria</taxon>
        <taxon>Pseudomonadati</taxon>
        <taxon>Bacteroidota</taxon>
        <taxon>Chitinophagia</taxon>
        <taxon>Chitinophagales</taxon>
        <taxon>Chitinophagaceae</taxon>
        <taxon>Pseudobacter</taxon>
    </lineage>
</organism>
<dbReference type="Gene3D" id="2.60.120.1440">
    <property type="match status" value="1"/>
</dbReference>